<evidence type="ECO:0000313" key="6">
    <source>
        <dbReference type="Proteomes" id="UP001642409"/>
    </source>
</evidence>
<dbReference type="AlphaFoldDB" id="A0AA86UAG7"/>
<reference evidence="1" key="1">
    <citation type="submission" date="2023-06" db="EMBL/GenBank/DDBJ databases">
        <authorList>
            <person name="Kurt Z."/>
        </authorList>
    </citation>
    <scope>NUCLEOTIDE SEQUENCE</scope>
</reference>
<reference evidence="3 6" key="2">
    <citation type="submission" date="2024-07" db="EMBL/GenBank/DDBJ databases">
        <authorList>
            <person name="Akdeniz Z."/>
        </authorList>
    </citation>
    <scope>NUCLEOTIDE SEQUENCE [LARGE SCALE GENOMIC DNA]</scope>
</reference>
<protein>
    <submittedName>
        <fullName evidence="3">Hypothetical_protein</fullName>
    </submittedName>
</protein>
<dbReference type="EMBL" id="CAXDID020000177">
    <property type="protein sequence ID" value="CAL6048978.1"/>
    <property type="molecule type" value="Genomic_DNA"/>
</dbReference>
<organism evidence="1">
    <name type="scientific">Hexamita inflata</name>
    <dbReference type="NCBI Taxonomy" id="28002"/>
    <lineage>
        <taxon>Eukaryota</taxon>
        <taxon>Metamonada</taxon>
        <taxon>Diplomonadida</taxon>
        <taxon>Hexamitidae</taxon>
        <taxon>Hexamitinae</taxon>
        <taxon>Hexamita</taxon>
    </lineage>
</organism>
<sequence length="162" mass="18225">MIKDASSSDIQQLTNGIPFSSDFQLKSSTARIIFQFRQLSDQSFQVEQLQILQPSAVLILIPKEQSLQNKIASFLKNNLKMIKQLKQTPIVAVMSDKGFEISNSLMKQTTEAHITTELNQGIVQAVGELLIQQRIAFRTEFLEHLGEDYSVSFQDNKGCTGM</sequence>
<name>A0AA86UAG7_9EUKA</name>
<dbReference type="EMBL" id="CATOUU010001149">
    <property type="protein sequence ID" value="CAI9974543.1"/>
    <property type="molecule type" value="Genomic_DNA"/>
</dbReference>
<dbReference type="Proteomes" id="UP001642409">
    <property type="component" value="Unassembled WGS sequence"/>
</dbReference>
<evidence type="ECO:0000313" key="1">
    <source>
        <dbReference type="EMBL" id="CAI9949840.1"/>
    </source>
</evidence>
<evidence type="ECO:0000313" key="4">
    <source>
        <dbReference type="EMBL" id="CAL6079490.1"/>
    </source>
</evidence>
<gene>
    <name evidence="1" type="ORF">HINF_LOCUS37485</name>
    <name evidence="3" type="ORF">HINF_LOCUS42950</name>
    <name evidence="4" type="ORF">HINF_LOCUS59411</name>
    <name evidence="5" type="ORF">HINF_LOCUS60573</name>
    <name evidence="2" type="ORF">HINF_LOCUS62188</name>
</gene>
<evidence type="ECO:0000313" key="3">
    <source>
        <dbReference type="EMBL" id="CAL6048978.1"/>
    </source>
</evidence>
<evidence type="ECO:0000313" key="2">
    <source>
        <dbReference type="EMBL" id="CAI9974543.1"/>
    </source>
</evidence>
<accession>A0AA86UAG7</accession>
<evidence type="ECO:0000313" key="5">
    <source>
        <dbReference type="EMBL" id="CAL6081781.1"/>
    </source>
</evidence>
<comment type="caution">
    <text evidence="1">The sequence shown here is derived from an EMBL/GenBank/DDBJ whole genome shotgun (WGS) entry which is preliminary data.</text>
</comment>
<dbReference type="EMBL" id="CAXDID020000340">
    <property type="protein sequence ID" value="CAL6079490.1"/>
    <property type="molecule type" value="Genomic_DNA"/>
</dbReference>
<dbReference type="EMBL" id="CATOUU010000804">
    <property type="protein sequence ID" value="CAI9949840.1"/>
    <property type="molecule type" value="Genomic_DNA"/>
</dbReference>
<dbReference type="EMBL" id="CAXDID020000355">
    <property type="protein sequence ID" value="CAL6081781.1"/>
    <property type="molecule type" value="Genomic_DNA"/>
</dbReference>
<keyword evidence="6" id="KW-1185">Reference proteome</keyword>
<proteinExistence type="predicted"/>